<reference evidence="2 3" key="1">
    <citation type="submission" date="2017-08" db="EMBL/GenBank/DDBJ databases">
        <title>Draft genome sequence of filamentous cyanobacterium Calothrix elsteri CCALA 953.</title>
        <authorList>
            <person name="Gagunashvili A.N."/>
            <person name="Elster J."/>
            <person name="Andresson O.S."/>
        </authorList>
    </citation>
    <scope>NUCLEOTIDE SEQUENCE [LARGE SCALE GENOMIC DNA]</scope>
    <source>
        <strain evidence="2 3">CCALA 953</strain>
    </source>
</reference>
<proteinExistence type="predicted"/>
<feature type="transmembrane region" description="Helical" evidence="1">
    <location>
        <begin position="106"/>
        <end position="128"/>
    </location>
</feature>
<keyword evidence="1" id="KW-0472">Membrane</keyword>
<evidence type="ECO:0000313" key="2">
    <source>
        <dbReference type="EMBL" id="PAX51582.1"/>
    </source>
</evidence>
<keyword evidence="1" id="KW-1133">Transmembrane helix</keyword>
<gene>
    <name evidence="2" type="ORF">CK510_24035</name>
</gene>
<sequence length="226" mass="25115">MDKIKEAIKIYAANFTLFILIVLSVRFPVNILTEIIVSNLPKSTDVLIQTANEIRANNLLSAIFDPIYVSAIVYCVWQIKRGGAFNYNNAMSVGIQNWGKLFTVNLVAGIFIILGFIAFIIPGILLAMRYSLSTSIVIVEGSGNSSVVLKRSAELTEGRRGEIAWVTFLLTILLFVLAFIIAIPFTFSDSIISNVISASIIDLILPIFPITLFLFYWQAQQKQDTL</sequence>
<dbReference type="Proteomes" id="UP000218238">
    <property type="component" value="Unassembled WGS sequence"/>
</dbReference>
<dbReference type="RefSeq" id="WP_095724076.1">
    <property type="nucleotide sequence ID" value="NZ_NTFS01000369.1"/>
</dbReference>
<evidence type="ECO:0000313" key="3">
    <source>
        <dbReference type="Proteomes" id="UP000218238"/>
    </source>
</evidence>
<comment type="caution">
    <text evidence="2">The sequence shown here is derived from an EMBL/GenBank/DDBJ whole genome shotgun (WGS) entry which is preliminary data.</text>
</comment>
<evidence type="ECO:0008006" key="4">
    <source>
        <dbReference type="Google" id="ProtNLM"/>
    </source>
</evidence>
<protein>
    <recommendedName>
        <fullName evidence="4">Glycerophosphoryl diester phosphodiesterase membrane domain-containing protein</fullName>
    </recommendedName>
</protein>
<organism evidence="2 3">
    <name type="scientific">Brunnivagina elsteri CCALA 953</name>
    <dbReference type="NCBI Taxonomy" id="987040"/>
    <lineage>
        <taxon>Bacteria</taxon>
        <taxon>Bacillati</taxon>
        <taxon>Cyanobacteriota</taxon>
        <taxon>Cyanophyceae</taxon>
        <taxon>Nostocales</taxon>
        <taxon>Calotrichaceae</taxon>
        <taxon>Brunnivagina</taxon>
    </lineage>
</organism>
<dbReference type="OrthoDB" id="465027at2"/>
<keyword evidence="1" id="KW-0812">Transmembrane</keyword>
<dbReference type="EMBL" id="NTFS01000369">
    <property type="protein sequence ID" value="PAX51582.1"/>
    <property type="molecule type" value="Genomic_DNA"/>
</dbReference>
<feature type="transmembrane region" description="Helical" evidence="1">
    <location>
        <begin position="163"/>
        <end position="185"/>
    </location>
</feature>
<accession>A0A2A2TCX7</accession>
<feature type="transmembrane region" description="Helical" evidence="1">
    <location>
        <begin position="12"/>
        <end position="32"/>
    </location>
</feature>
<dbReference type="AlphaFoldDB" id="A0A2A2TCX7"/>
<feature type="transmembrane region" description="Helical" evidence="1">
    <location>
        <begin position="191"/>
        <end position="217"/>
    </location>
</feature>
<keyword evidence="3" id="KW-1185">Reference proteome</keyword>
<name>A0A2A2TCX7_9CYAN</name>
<evidence type="ECO:0000256" key="1">
    <source>
        <dbReference type="SAM" id="Phobius"/>
    </source>
</evidence>